<dbReference type="EMBL" id="BDGU01000133">
    <property type="protein sequence ID" value="GAW03162.1"/>
    <property type="molecule type" value="Genomic_DNA"/>
</dbReference>
<dbReference type="AlphaFoldDB" id="A0A1Q3E7E4"/>
<comment type="caution">
    <text evidence="1">The sequence shown here is derived from an EMBL/GenBank/DDBJ whole genome shotgun (WGS) entry which is preliminary data.</text>
</comment>
<gene>
    <name evidence="1" type="ORF">LENED_004863</name>
</gene>
<reference evidence="1 2" key="2">
    <citation type="submission" date="2017-02" db="EMBL/GenBank/DDBJ databases">
        <title>A genome survey and senescence transcriptome analysis in Lentinula edodes.</title>
        <authorList>
            <person name="Sakamoto Y."/>
            <person name="Nakade K."/>
            <person name="Sato S."/>
            <person name="Yoshida Y."/>
            <person name="Miyazaki K."/>
            <person name="Natsume S."/>
            <person name="Konno N."/>
        </authorList>
    </citation>
    <scope>NUCLEOTIDE SEQUENCE [LARGE SCALE GENOMIC DNA]</scope>
    <source>
        <strain evidence="1 2">NBRC 111202</strain>
    </source>
</reference>
<keyword evidence="2" id="KW-1185">Reference proteome</keyword>
<organism evidence="1 2">
    <name type="scientific">Lentinula edodes</name>
    <name type="common">Shiitake mushroom</name>
    <name type="synonym">Lentinus edodes</name>
    <dbReference type="NCBI Taxonomy" id="5353"/>
    <lineage>
        <taxon>Eukaryota</taxon>
        <taxon>Fungi</taxon>
        <taxon>Dikarya</taxon>
        <taxon>Basidiomycota</taxon>
        <taxon>Agaricomycotina</taxon>
        <taxon>Agaricomycetes</taxon>
        <taxon>Agaricomycetidae</taxon>
        <taxon>Agaricales</taxon>
        <taxon>Marasmiineae</taxon>
        <taxon>Omphalotaceae</taxon>
        <taxon>Lentinula</taxon>
    </lineage>
</organism>
<dbReference type="Proteomes" id="UP000188533">
    <property type="component" value="Unassembled WGS sequence"/>
</dbReference>
<evidence type="ECO:0000313" key="1">
    <source>
        <dbReference type="EMBL" id="GAW03162.1"/>
    </source>
</evidence>
<proteinExistence type="predicted"/>
<evidence type="ECO:0000313" key="2">
    <source>
        <dbReference type="Proteomes" id="UP000188533"/>
    </source>
</evidence>
<reference evidence="1 2" key="1">
    <citation type="submission" date="2016-08" db="EMBL/GenBank/DDBJ databases">
        <authorList>
            <consortium name="Lentinula edodes genome sequencing consortium"/>
            <person name="Sakamoto Y."/>
            <person name="Nakade K."/>
            <person name="Sato S."/>
            <person name="Yoshida Y."/>
            <person name="Miyazaki K."/>
            <person name="Natsume S."/>
            <person name="Konno N."/>
        </authorList>
    </citation>
    <scope>NUCLEOTIDE SEQUENCE [LARGE SCALE GENOMIC DNA]</scope>
    <source>
        <strain evidence="1 2">NBRC 111202</strain>
    </source>
</reference>
<sequence length="79" mass="9098">MNWLRRVYMLNPNRSTMTVHRSKLCTTNTDICTSLNQLHCFHCNLAAQCLGDVSLRLCITYETQCGKDDNLINVDSEEM</sequence>
<protein>
    <submittedName>
        <fullName evidence="1">Uncharacterized protein</fullName>
    </submittedName>
</protein>
<accession>A0A1Q3E7E4</accession>
<name>A0A1Q3E7E4_LENED</name>